<keyword evidence="2" id="KW-1185">Reference proteome</keyword>
<dbReference type="AlphaFoldDB" id="A0A931G3S4"/>
<gene>
    <name evidence="1" type="ORF">IV500_01150</name>
</gene>
<comment type="caution">
    <text evidence="1">The sequence shown here is derived from an EMBL/GenBank/DDBJ whole genome shotgun (WGS) entry which is preliminary data.</text>
</comment>
<dbReference type="RefSeq" id="WP_196394977.1">
    <property type="nucleotide sequence ID" value="NZ_JADNYM010000001.1"/>
</dbReference>
<organism evidence="1 2">
    <name type="scientific">Arthrobacter terrae</name>
    <dbReference type="NCBI Taxonomy" id="2935737"/>
    <lineage>
        <taxon>Bacteria</taxon>
        <taxon>Bacillati</taxon>
        <taxon>Actinomycetota</taxon>
        <taxon>Actinomycetes</taxon>
        <taxon>Micrococcales</taxon>
        <taxon>Micrococcaceae</taxon>
        <taxon>Arthrobacter</taxon>
    </lineage>
</organism>
<sequence>MPQMWGGIDAGNAHRHCLVIDAEGPHLLSWKVANDEVELLGLTADPAKTWRGHFLVGLVRDLREIAHTIMLSVRY</sequence>
<evidence type="ECO:0000313" key="1">
    <source>
        <dbReference type="EMBL" id="MBG0738043.1"/>
    </source>
</evidence>
<evidence type="ECO:0000313" key="2">
    <source>
        <dbReference type="Proteomes" id="UP000655366"/>
    </source>
</evidence>
<dbReference type="Proteomes" id="UP000655366">
    <property type="component" value="Unassembled WGS sequence"/>
</dbReference>
<name>A0A931G3S4_9MICC</name>
<protein>
    <submittedName>
        <fullName evidence="1">Uncharacterized protein</fullName>
    </submittedName>
</protein>
<accession>A0A931G3S4</accession>
<dbReference type="EMBL" id="JADNYM010000001">
    <property type="protein sequence ID" value="MBG0738043.1"/>
    <property type="molecule type" value="Genomic_DNA"/>
</dbReference>
<proteinExistence type="predicted"/>
<reference evidence="1 2" key="1">
    <citation type="submission" date="2020-11" db="EMBL/GenBank/DDBJ databases">
        <title>Arthrobacter antarcticus sp. nov., isolated from Antarctic Soil.</title>
        <authorList>
            <person name="Li J."/>
        </authorList>
    </citation>
    <scope>NUCLEOTIDE SEQUENCE [LARGE SCALE GENOMIC DNA]</scope>
    <source>
        <strain evidence="1 2">Z1-20</strain>
    </source>
</reference>